<proteinExistence type="predicted"/>
<dbReference type="EMBL" id="JAWDKA010000011">
    <property type="protein sequence ID" value="MDV0442549.1"/>
    <property type="molecule type" value="Genomic_DNA"/>
</dbReference>
<comment type="caution">
    <text evidence="1">The sequence shown here is derived from an EMBL/GenBank/DDBJ whole genome shotgun (WGS) entry which is preliminary data.</text>
</comment>
<dbReference type="SUPFAM" id="SSF53300">
    <property type="entry name" value="vWA-like"/>
    <property type="match status" value="1"/>
</dbReference>
<protein>
    <recommendedName>
        <fullName evidence="3">VWFA domain-containing protein</fullName>
    </recommendedName>
</protein>
<reference evidence="1" key="1">
    <citation type="submission" date="2023-06" db="EMBL/GenBank/DDBJ databases">
        <title>Genome sequence of Methancorpusculaceae sp. Ag1.</title>
        <authorList>
            <person name="Protasov E."/>
            <person name="Platt K."/>
            <person name="Poehlein A."/>
            <person name="Daniel R."/>
            <person name="Brune A."/>
        </authorList>
    </citation>
    <scope>NUCLEOTIDE SEQUENCE</scope>
    <source>
        <strain evidence="1">Ag1</strain>
    </source>
</reference>
<dbReference type="Proteomes" id="UP001273136">
    <property type="component" value="Unassembled WGS sequence"/>
</dbReference>
<evidence type="ECO:0008006" key="3">
    <source>
        <dbReference type="Google" id="ProtNLM"/>
    </source>
</evidence>
<gene>
    <name evidence="1" type="ORF">McpAg1_17960</name>
</gene>
<dbReference type="AlphaFoldDB" id="A0AAE4SB22"/>
<sequence>MSTVLTLLVDCAGTFEGGRVASANSSVKKFIANLPKDLRVRIIRYSDSAMWHLGPEPVPVGEVEWIDLPSGGYLSSLAHAVNLAGPTLSASQNREVALLVSKGTLSDPEEIVQTVLSKRFSEKIIRAAAALMPEADVSALKIFAGDHIFDSGIFSDPRPFLSLIGEVAGAAASAAAGSSLTLTCSIDLGEGNAVSLSVAGTDLSLMKKEMRTALLELGSGDELLQKKIAEYVRRVL</sequence>
<dbReference type="RefSeq" id="WP_338094973.1">
    <property type="nucleotide sequence ID" value="NZ_JAWDKA010000011.1"/>
</dbReference>
<name>A0AAE4SB22_9EURY</name>
<evidence type="ECO:0000313" key="2">
    <source>
        <dbReference type="Proteomes" id="UP001273136"/>
    </source>
</evidence>
<evidence type="ECO:0000313" key="1">
    <source>
        <dbReference type="EMBL" id="MDV0442549.1"/>
    </source>
</evidence>
<dbReference type="InterPro" id="IPR036465">
    <property type="entry name" value="vWFA_dom_sf"/>
</dbReference>
<keyword evidence="2" id="KW-1185">Reference proteome</keyword>
<accession>A0AAE4SB22</accession>
<organism evidence="1 2">
    <name type="scientific">Methanorbis furvi</name>
    <dbReference type="NCBI Taxonomy" id="3028299"/>
    <lineage>
        <taxon>Archaea</taxon>
        <taxon>Methanobacteriati</taxon>
        <taxon>Methanobacteriota</taxon>
        <taxon>Stenosarchaea group</taxon>
        <taxon>Methanomicrobia</taxon>
        <taxon>Methanomicrobiales</taxon>
        <taxon>Methanocorpusculaceae</taxon>
        <taxon>Methanorbis</taxon>
    </lineage>
</organism>